<dbReference type="InterPro" id="IPR001387">
    <property type="entry name" value="Cro/C1-type_HTH"/>
</dbReference>
<dbReference type="Gene3D" id="1.10.260.40">
    <property type="entry name" value="lambda repressor-like DNA-binding domains"/>
    <property type="match status" value="1"/>
</dbReference>
<evidence type="ECO:0000313" key="3">
    <source>
        <dbReference type="Proteomes" id="UP000649739"/>
    </source>
</evidence>
<dbReference type="Pfam" id="PF01381">
    <property type="entry name" value="HTH_3"/>
    <property type="match status" value="1"/>
</dbReference>
<dbReference type="AlphaFoldDB" id="A0A8J3F900"/>
<dbReference type="PROSITE" id="PS50943">
    <property type="entry name" value="HTH_CROC1"/>
    <property type="match status" value="1"/>
</dbReference>
<reference evidence="2" key="2">
    <citation type="submission" date="2020-09" db="EMBL/GenBank/DDBJ databases">
        <authorList>
            <person name="Sun Q."/>
            <person name="Ohkuma M."/>
        </authorList>
    </citation>
    <scope>NUCLEOTIDE SEQUENCE</scope>
    <source>
        <strain evidence="2">JCM 3090</strain>
    </source>
</reference>
<dbReference type="InterPro" id="IPR013435">
    <property type="entry name" value="Mobile_mystery_prot_A"/>
</dbReference>
<dbReference type="EMBL" id="BMQB01000002">
    <property type="protein sequence ID" value="GGJ82659.1"/>
    <property type="molecule type" value="Genomic_DNA"/>
</dbReference>
<dbReference type="RefSeq" id="WP_189168897.1">
    <property type="nucleotide sequence ID" value="NZ_BMQB01000002.1"/>
</dbReference>
<dbReference type="SUPFAM" id="SSF47413">
    <property type="entry name" value="lambda repressor-like DNA-binding domains"/>
    <property type="match status" value="1"/>
</dbReference>
<gene>
    <name evidence="2" type="ORF">GCM10010123_10400</name>
</gene>
<accession>A0A8J3F900</accession>
<comment type="caution">
    <text evidence="2">The sequence shown here is derived from an EMBL/GenBank/DDBJ whole genome shotgun (WGS) entry which is preliminary data.</text>
</comment>
<protein>
    <submittedName>
        <fullName evidence="2">Transcriptional regulator</fullName>
    </submittedName>
</protein>
<dbReference type="SMART" id="SM00530">
    <property type="entry name" value="HTH_XRE"/>
    <property type="match status" value="1"/>
</dbReference>
<feature type="domain" description="HTH cro/C1-type" evidence="1">
    <location>
        <begin position="34"/>
        <end position="90"/>
    </location>
</feature>
<organism evidence="2 3">
    <name type="scientific">Pilimelia anulata</name>
    <dbReference type="NCBI Taxonomy" id="53371"/>
    <lineage>
        <taxon>Bacteria</taxon>
        <taxon>Bacillati</taxon>
        <taxon>Actinomycetota</taxon>
        <taxon>Actinomycetes</taxon>
        <taxon>Micromonosporales</taxon>
        <taxon>Micromonosporaceae</taxon>
        <taxon>Pilimelia</taxon>
    </lineage>
</organism>
<dbReference type="Proteomes" id="UP000649739">
    <property type="component" value="Unassembled WGS sequence"/>
</dbReference>
<evidence type="ECO:0000259" key="1">
    <source>
        <dbReference type="PROSITE" id="PS50943"/>
    </source>
</evidence>
<dbReference type="GO" id="GO:0003677">
    <property type="term" value="F:DNA binding"/>
    <property type="evidence" value="ECO:0007669"/>
    <property type="project" value="InterPro"/>
</dbReference>
<evidence type="ECO:0000313" key="2">
    <source>
        <dbReference type="EMBL" id="GGJ82659.1"/>
    </source>
</evidence>
<name>A0A8J3F900_9ACTN</name>
<keyword evidence="3" id="KW-1185">Reference proteome</keyword>
<sequence>MKSSTARLSRRALDRRLAGAAAALRVPPPPAGWIRAIRDALGMSAADLSRRMGVSGATVSDIERSERDGRVRLDTLGRAADALDCDLVYVLVPRTGLDDFVRRTAMRRVREQVAAVDRGMDLEAQSTTIDESAVLAEVERLIDSGLVWK</sequence>
<dbReference type="InterPro" id="IPR010982">
    <property type="entry name" value="Lambda_DNA-bd_dom_sf"/>
</dbReference>
<dbReference type="CDD" id="cd00093">
    <property type="entry name" value="HTH_XRE"/>
    <property type="match status" value="1"/>
</dbReference>
<proteinExistence type="predicted"/>
<dbReference type="NCBIfam" id="TIGR02612">
    <property type="entry name" value="mob_myst_A"/>
    <property type="match status" value="1"/>
</dbReference>
<reference evidence="2" key="1">
    <citation type="journal article" date="2014" name="Int. J. Syst. Evol. Microbiol.">
        <title>Complete genome sequence of Corynebacterium casei LMG S-19264T (=DSM 44701T), isolated from a smear-ripened cheese.</title>
        <authorList>
            <consortium name="US DOE Joint Genome Institute (JGI-PGF)"/>
            <person name="Walter F."/>
            <person name="Albersmeier A."/>
            <person name="Kalinowski J."/>
            <person name="Ruckert C."/>
        </authorList>
    </citation>
    <scope>NUCLEOTIDE SEQUENCE</scope>
    <source>
        <strain evidence="2">JCM 3090</strain>
    </source>
</reference>